<organism evidence="2">
    <name type="scientific">Longilinea arvoryzae</name>
    <dbReference type="NCBI Taxonomy" id="360412"/>
    <lineage>
        <taxon>Bacteria</taxon>
        <taxon>Bacillati</taxon>
        <taxon>Chloroflexota</taxon>
        <taxon>Anaerolineae</taxon>
        <taxon>Anaerolineales</taxon>
        <taxon>Anaerolineaceae</taxon>
        <taxon>Longilinea</taxon>
    </lineage>
</organism>
<dbReference type="EMBL" id="DF967972">
    <property type="protein sequence ID" value="GAP13838.1"/>
    <property type="molecule type" value="Genomic_DNA"/>
</dbReference>
<feature type="domain" description="N-acetyltransferase" evidence="1">
    <location>
        <begin position="2"/>
        <end position="167"/>
    </location>
</feature>
<name>A0A0S7B998_9CHLR</name>
<dbReference type="OrthoDB" id="9773249at2"/>
<dbReference type="SUPFAM" id="SSF55729">
    <property type="entry name" value="Acyl-CoA N-acyltransferases (Nat)"/>
    <property type="match status" value="1"/>
</dbReference>
<protein>
    <submittedName>
        <fullName evidence="2">Acetyltransferase</fullName>
    </submittedName>
</protein>
<dbReference type="AlphaFoldDB" id="A0A0S7B998"/>
<dbReference type="Gene3D" id="3.40.630.30">
    <property type="match status" value="1"/>
</dbReference>
<proteinExistence type="predicted"/>
<dbReference type="STRING" id="360412.LARV_01594"/>
<accession>A0A0S7B998</accession>
<dbReference type="InterPro" id="IPR016181">
    <property type="entry name" value="Acyl_CoA_acyltransferase"/>
</dbReference>
<keyword evidence="3" id="KW-1185">Reference proteome</keyword>
<sequence length="167" mass="19334">MTELRPIREEDAGAFLALCRQLDEETHFMMLEPGERTTTVEQQQDRIRQVLKRENQIILVAEDAEKLVGYISGMGGDYRRNEKTVHIVIGILQSYTGQGIGKRFFQALEEWAVQHDLHRLELTVMTHNQRGIALYQRMGFEVEGVKRDDLFVDGGYIDQYMMAKLLS</sequence>
<dbReference type="RefSeq" id="WP_075073144.1">
    <property type="nucleotide sequence ID" value="NZ_DF967972.1"/>
</dbReference>
<evidence type="ECO:0000313" key="3">
    <source>
        <dbReference type="Proteomes" id="UP000055060"/>
    </source>
</evidence>
<dbReference type="GO" id="GO:0016747">
    <property type="term" value="F:acyltransferase activity, transferring groups other than amino-acyl groups"/>
    <property type="evidence" value="ECO:0007669"/>
    <property type="project" value="InterPro"/>
</dbReference>
<keyword evidence="2" id="KW-0808">Transferase</keyword>
<dbReference type="PANTHER" id="PTHR43415:SF3">
    <property type="entry name" value="GNAT-FAMILY ACETYLTRANSFERASE"/>
    <property type="match status" value="1"/>
</dbReference>
<dbReference type="PANTHER" id="PTHR43415">
    <property type="entry name" value="SPERMIDINE N(1)-ACETYLTRANSFERASE"/>
    <property type="match status" value="1"/>
</dbReference>
<dbReference type="InterPro" id="IPR000182">
    <property type="entry name" value="GNAT_dom"/>
</dbReference>
<dbReference type="PROSITE" id="PS51186">
    <property type="entry name" value="GNAT"/>
    <property type="match status" value="1"/>
</dbReference>
<reference evidence="2" key="1">
    <citation type="submission" date="2015-07" db="EMBL/GenBank/DDBJ databases">
        <title>Draft Genome Sequences of Anaerolinea thermolimosa IMO-1, Bellilinea caldifistulae GOMI-1, Leptolinea tardivitalis YMTK-2, Levilinea saccharolytica KIBI-1,Longilinea arvoryzae KOME-1, Previously Described as Members of the Anaerolineaceae (Chloroflexi).</title>
        <authorList>
            <person name="Sekiguchi Y."/>
            <person name="Ohashi A."/>
            <person name="Matsuura N."/>
            <person name="Tourlousse M.D."/>
        </authorList>
    </citation>
    <scope>NUCLEOTIDE SEQUENCE [LARGE SCALE GENOMIC DNA]</scope>
    <source>
        <strain evidence="2">KOME-1</strain>
    </source>
</reference>
<evidence type="ECO:0000259" key="1">
    <source>
        <dbReference type="PROSITE" id="PS51186"/>
    </source>
</evidence>
<dbReference type="CDD" id="cd04301">
    <property type="entry name" value="NAT_SF"/>
    <property type="match status" value="1"/>
</dbReference>
<evidence type="ECO:0000313" key="2">
    <source>
        <dbReference type="EMBL" id="GAP13838.1"/>
    </source>
</evidence>
<dbReference type="Proteomes" id="UP000055060">
    <property type="component" value="Unassembled WGS sequence"/>
</dbReference>
<dbReference type="Pfam" id="PF00583">
    <property type="entry name" value="Acetyltransf_1"/>
    <property type="match status" value="1"/>
</dbReference>
<gene>
    <name evidence="2" type="ORF">LARV_01594</name>
</gene>